<evidence type="ECO:0000256" key="4">
    <source>
        <dbReference type="ARBA" id="ARBA00023136"/>
    </source>
</evidence>
<name>A0A058Z383_FONAL</name>
<evidence type="ECO:0000313" key="8">
    <source>
        <dbReference type="Proteomes" id="UP000030693"/>
    </source>
</evidence>
<dbReference type="Pfam" id="PF16088">
    <property type="entry name" value="BORCS7"/>
    <property type="match status" value="1"/>
</dbReference>
<dbReference type="GO" id="GO:0005765">
    <property type="term" value="C:lysosomal membrane"/>
    <property type="evidence" value="ECO:0007669"/>
    <property type="project" value="UniProtKB-SubCell"/>
</dbReference>
<evidence type="ECO:0000256" key="1">
    <source>
        <dbReference type="ARBA" id="ARBA00004656"/>
    </source>
</evidence>
<dbReference type="RefSeq" id="XP_009497191.1">
    <property type="nucleotide sequence ID" value="XM_009498916.1"/>
</dbReference>
<dbReference type="EMBL" id="KB932208">
    <property type="protein sequence ID" value="KCV68759.1"/>
    <property type="molecule type" value="Genomic_DNA"/>
</dbReference>
<sequence length="141" mass="15210">MSTPAKSVVEDSPPGVAAEQPPLRVPFSATIPDTPIVVSAMSMDTLQSAKSDLADRIQSLVTDAGNSVKHCIRGTNVQNELARMSKNLAQAEPDILSTGQSVRQMHISVNTLIGQAYEVERHMQAISSIIERADPSMWLVE</sequence>
<keyword evidence="8" id="KW-1185">Reference proteome</keyword>
<comment type="similarity">
    <text evidence="2">Belongs to the BORCS7 family.</text>
</comment>
<keyword evidence="4" id="KW-0472">Membrane</keyword>
<evidence type="ECO:0000313" key="7">
    <source>
        <dbReference type="EMBL" id="KCV68759.1"/>
    </source>
</evidence>
<dbReference type="Proteomes" id="UP000030693">
    <property type="component" value="Unassembled WGS sequence"/>
</dbReference>
<accession>A0A058Z383</accession>
<protein>
    <recommendedName>
        <fullName evidence="3">BLOC-1-related complex subunit 7</fullName>
    </recommendedName>
</protein>
<evidence type="ECO:0000256" key="2">
    <source>
        <dbReference type="ARBA" id="ARBA00005433"/>
    </source>
</evidence>
<comment type="subcellular location">
    <subcellularLocation>
        <location evidence="1">Lysosome membrane</location>
    </subcellularLocation>
</comment>
<organism evidence="7">
    <name type="scientific">Fonticula alba</name>
    <name type="common">Slime mold</name>
    <dbReference type="NCBI Taxonomy" id="691883"/>
    <lineage>
        <taxon>Eukaryota</taxon>
        <taxon>Rotosphaerida</taxon>
        <taxon>Fonticulaceae</taxon>
        <taxon>Fonticula</taxon>
    </lineage>
</organism>
<dbReference type="AlphaFoldDB" id="A0A058Z383"/>
<evidence type="ECO:0000256" key="5">
    <source>
        <dbReference type="ARBA" id="ARBA00023228"/>
    </source>
</evidence>
<reference evidence="7" key="1">
    <citation type="submission" date="2013-04" db="EMBL/GenBank/DDBJ databases">
        <title>The Genome Sequence of Fonticula alba ATCC 38817.</title>
        <authorList>
            <consortium name="The Broad Institute Genomics Platform"/>
            <person name="Russ C."/>
            <person name="Cuomo C."/>
            <person name="Burger G."/>
            <person name="Gray M.W."/>
            <person name="Holland P.W.H."/>
            <person name="King N."/>
            <person name="Lang F.B.F."/>
            <person name="Roger A.J."/>
            <person name="Ruiz-Trillo I."/>
            <person name="Brown M."/>
            <person name="Walker B."/>
            <person name="Young S."/>
            <person name="Zeng Q."/>
            <person name="Gargeya S."/>
            <person name="Fitzgerald M."/>
            <person name="Haas B."/>
            <person name="Abouelleil A."/>
            <person name="Allen A.W."/>
            <person name="Alvarado L."/>
            <person name="Arachchi H.M."/>
            <person name="Berlin A.M."/>
            <person name="Chapman S.B."/>
            <person name="Gainer-Dewar J."/>
            <person name="Goldberg J."/>
            <person name="Griggs A."/>
            <person name="Gujja S."/>
            <person name="Hansen M."/>
            <person name="Howarth C."/>
            <person name="Imamovic A."/>
            <person name="Ireland A."/>
            <person name="Larimer J."/>
            <person name="McCowan C."/>
            <person name="Murphy C."/>
            <person name="Pearson M."/>
            <person name="Poon T.W."/>
            <person name="Priest M."/>
            <person name="Roberts A."/>
            <person name="Saif S."/>
            <person name="Shea T."/>
            <person name="Sisk P."/>
            <person name="Sykes S."/>
            <person name="Wortman J."/>
            <person name="Nusbaum C."/>
            <person name="Birren B."/>
        </authorList>
    </citation>
    <scope>NUCLEOTIDE SEQUENCE [LARGE SCALE GENOMIC DNA]</scope>
    <source>
        <strain evidence="7">ATCC 38817</strain>
    </source>
</reference>
<dbReference type="InterPro" id="IPR032143">
    <property type="entry name" value="BORCS7"/>
</dbReference>
<dbReference type="GeneID" id="20529768"/>
<evidence type="ECO:0000256" key="3">
    <source>
        <dbReference type="ARBA" id="ARBA00022295"/>
    </source>
</evidence>
<evidence type="ECO:0000256" key="6">
    <source>
        <dbReference type="SAM" id="MobiDB-lite"/>
    </source>
</evidence>
<keyword evidence="5" id="KW-0458">Lysosome</keyword>
<gene>
    <name evidence="7" type="ORF">H696_05043</name>
</gene>
<proteinExistence type="inferred from homology"/>
<feature type="region of interest" description="Disordered" evidence="6">
    <location>
        <begin position="1"/>
        <end position="21"/>
    </location>
</feature>